<dbReference type="GO" id="GO:0008237">
    <property type="term" value="F:metallopeptidase activity"/>
    <property type="evidence" value="ECO:0007669"/>
    <property type="project" value="UniProtKB-KW"/>
</dbReference>
<evidence type="ECO:0000256" key="11">
    <source>
        <dbReference type="ARBA" id="ARBA00023049"/>
    </source>
</evidence>
<evidence type="ECO:0000256" key="1">
    <source>
        <dbReference type="ARBA" id="ARBA00001947"/>
    </source>
</evidence>
<feature type="transmembrane region" description="Helical" evidence="13">
    <location>
        <begin position="122"/>
        <end position="143"/>
    </location>
</feature>
<dbReference type="Pfam" id="PF02163">
    <property type="entry name" value="Peptidase_M50"/>
    <property type="match status" value="1"/>
</dbReference>
<dbReference type="AlphaFoldDB" id="A0A1F4US53"/>
<dbReference type="GO" id="GO:0006508">
    <property type="term" value="P:proteolysis"/>
    <property type="evidence" value="ECO:0007669"/>
    <property type="project" value="UniProtKB-KW"/>
</dbReference>
<dbReference type="GO" id="GO:0046872">
    <property type="term" value="F:metal ion binding"/>
    <property type="evidence" value="ECO:0007669"/>
    <property type="project" value="UniProtKB-KW"/>
</dbReference>
<accession>A0A1F4US53</accession>
<organism evidence="15 16">
    <name type="scientific">candidate division WWE3 bacterium RIFCSPHIGHO2_01_FULL_35_17</name>
    <dbReference type="NCBI Taxonomy" id="1802614"/>
    <lineage>
        <taxon>Bacteria</taxon>
        <taxon>Katanobacteria</taxon>
    </lineage>
</organism>
<dbReference type="InterPro" id="IPR052348">
    <property type="entry name" value="Metallopeptidase_M50B"/>
</dbReference>
<dbReference type="GO" id="GO:0005886">
    <property type="term" value="C:plasma membrane"/>
    <property type="evidence" value="ECO:0007669"/>
    <property type="project" value="UniProtKB-SubCell"/>
</dbReference>
<sequence>MIFSIFLESPIAGLALLASIIFAITIHEAAHAFMAVKLGDDTPKAQGRLTLNPLSHLDPWGTLLIIFAGIGWGKPVVFNQFNLKNIRRDTALVAIAGPASNFLIATIISFVLKANFFDQFGLIYFILENFIFLNIALGVFNLIPIEPLDGFKVVSGILLPHLALQWEETKKYGLIILIVLLVTGSVEKIVFPIVNFIINLLF</sequence>
<evidence type="ECO:0000256" key="9">
    <source>
        <dbReference type="ARBA" id="ARBA00022833"/>
    </source>
</evidence>
<gene>
    <name evidence="15" type="ORF">A2713_02530</name>
</gene>
<comment type="caution">
    <text evidence="15">The sequence shown here is derived from an EMBL/GenBank/DDBJ whole genome shotgun (WGS) entry which is preliminary data.</text>
</comment>
<feature type="transmembrane region" description="Helical" evidence="13">
    <location>
        <begin position="172"/>
        <end position="198"/>
    </location>
</feature>
<keyword evidence="10 13" id="KW-1133">Transmembrane helix</keyword>
<name>A0A1F4US53_UNCKA</name>
<keyword evidence="11" id="KW-0482">Metalloprotease</keyword>
<keyword evidence="9" id="KW-0862">Zinc</keyword>
<protein>
    <recommendedName>
        <fullName evidence="14">Peptidase M50 domain-containing protein</fullName>
    </recommendedName>
</protein>
<dbReference type="InterPro" id="IPR008915">
    <property type="entry name" value="Peptidase_M50"/>
</dbReference>
<comment type="similarity">
    <text evidence="3">Belongs to the peptidase M50B family.</text>
</comment>
<evidence type="ECO:0000256" key="5">
    <source>
        <dbReference type="ARBA" id="ARBA00022670"/>
    </source>
</evidence>
<evidence type="ECO:0000259" key="14">
    <source>
        <dbReference type="Pfam" id="PF02163"/>
    </source>
</evidence>
<keyword evidence="12 13" id="KW-0472">Membrane</keyword>
<evidence type="ECO:0000256" key="7">
    <source>
        <dbReference type="ARBA" id="ARBA00022723"/>
    </source>
</evidence>
<evidence type="ECO:0000256" key="2">
    <source>
        <dbReference type="ARBA" id="ARBA00004651"/>
    </source>
</evidence>
<evidence type="ECO:0000313" key="16">
    <source>
        <dbReference type="Proteomes" id="UP000176444"/>
    </source>
</evidence>
<evidence type="ECO:0000256" key="10">
    <source>
        <dbReference type="ARBA" id="ARBA00022989"/>
    </source>
</evidence>
<dbReference type="PANTHER" id="PTHR35864">
    <property type="entry name" value="ZINC METALLOPROTEASE MJ0611-RELATED"/>
    <property type="match status" value="1"/>
</dbReference>
<keyword evidence="6 13" id="KW-0812">Transmembrane</keyword>
<evidence type="ECO:0000256" key="12">
    <source>
        <dbReference type="ARBA" id="ARBA00023136"/>
    </source>
</evidence>
<keyword evidence="8" id="KW-0378">Hydrolase</keyword>
<evidence type="ECO:0000256" key="6">
    <source>
        <dbReference type="ARBA" id="ARBA00022692"/>
    </source>
</evidence>
<keyword evidence="7" id="KW-0479">Metal-binding</keyword>
<keyword evidence="5" id="KW-0645">Protease</keyword>
<dbReference type="Proteomes" id="UP000176444">
    <property type="component" value="Unassembled WGS sequence"/>
</dbReference>
<dbReference type="EMBL" id="MEUX01000009">
    <property type="protein sequence ID" value="OGC47784.1"/>
    <property type="molecule type" value="Genomic_DNA"/>
</dbReference>
<feature type="transmembrane region" description="Helical" evidence="13">
    <location>
        <begin position="90"/>
        <end position="110"/>
    </location>
</feature>
<keyword evidence="4" id="KW-1003">Cell membrane</keyword>
<evidence type="ECO:0000256" key="3">
    <source>
        <dbReference type="ARBA" id="ARBA00007931"/>
    </source>
</evidence>
<reference evidence="15 16" key="1">
    <citation type="journal article" date="2016" name="Nat. Commun.">
        <title>Thousands of microbial genomes shed light on interconnected biogeochemical processes in an aquifer system.</title>
        <authorList>
            <person name="Anantharaman K."/>
            <person name="Brown C.T."/>
            <person name="Hug L.A."/>
            <person name="Sharon I."/>
            <person name="Castelle C.J."/>
            <person name="Probst A.J."/>
            <person name="Thomas B.C."/>
            <person name="Singh A."/>
            <person name="Wilkins M.J."/>
            <person name="Karaoz U."/>
            <person name="Brodie E.L."/>
            <person name="Williams K.H."/>
            <person name="Hubbard S.S."/>
            <person name="Banfield J.F."/>
        </authorList>
    </citation>
    <scope>NUCLEOTIDE SEQUENCE [LARGE SCALE GENOMIC DNA]</scope>
</reference>
<proteinExistence type="inferred from homology"/>
<evidence type="ECO:0000256" key="4">
    <source>
        <dbReference type="ARBA" id="ARBA00022475"/>
    </source>
</evidence>
<evidence type="ECO:0000256" key="8">
    <source>
        <dbReference type="ARBA" id="ARBA00022801"/>
    </source>
</evidence>
<evidence type="ECO:0000256" key="13">
    <source>
        <dbReference type="SAM" id="Phobius"/>
    </source>
</evidence>
<comment type="cofactor">
    <cofactor evidence="1">
        <name>Zn(2+)</name>
        <dbReference type="ChEBI" id="CHEBI:29105"/>
    </cofactor>
</comment>
<feature type="transmembrane region" description="Helical" evidence="13">
    <location>
        <begin position="59"/>
        <end position="78"/>
    </location>
</feature>
<dbReference type="InterPro" id="IPR044537">
    <property type="entry name" value="Rip2-like"/>
</dbReference>
<feature type="domain" description="Peptidase M50" evidence="14">
    <location>
        <begin position="125"/>
        <end position="178"/>
    </location>
</feature>
<evidence type="ECO:0000313" key="15">
    <source>
        <dbReference type="EMBL" id="OGC47784.1"/>
    </source>
</evidence>
<dbReference type="CDD" id="cd06158">
    <property type="entry name" value="S2P-M50_like_1"/>
    <property type="match status" value="1"/>
</dbReference>
<dbReference type="PANTHER" id="PTHR35864:SF1">
    <property type="entry name" value="ZINC METALLOPROTEASE YWHC-RELATED"/>
    <property type="match status" value="1"/>
</dbReference>
<comment type="subcellular location">
    <subcellularLocation>
        <location evidence="2">Cell membrane</location>
        <topology evidence="2">Multi-pass membrane protein</topology>
    </subcellularLocation>
</comment>